<evidence type="ECO:0000256" key="3">
    <source>
        <dbReference type="ARBA" id="ARBA00022448"/>
    </source>
</evidence>
<reference evidence="10" key="1">
    <citation type="journal article" date="2019" name="Int. J. Syst. Evol. Microbiol.">
        <title>The Global Catalogue of Microorganisms (GCM) 10K type strain sequencing project: providing services to taxonomists for standard genome sequencing and annotation.</title>
        <authorList>
            <consortium name="The Broad Institute Genomics Platform"/>
            <consortium name="The Broad Institute Genome Sequencing Center for Infectious Disease"/>
            <person name="Wu L."/>
            <person name="Ma J."/>
        </authorList>
    </citation>
    <scope>NUCLEOTIDE SEQUENCE [LARGE SCALE GENOMIC DNA]</scope>
    <source>
        <strain evidence="10">CGMCC 1.15399</strain>
    </source>
</reference>
<feature type="transmembrane region" description="Helical" evidence="8">
    <location>
        <begin position="180"/>
        <end position="197"/>
    </location>
</feature>
<dbReference type="Pfam" id="PF01925">
    <property type="entry name" value="TauE"/>
    <property type="match status" value="1"/>
</dbReference>
<accession>A0ABW4GUR6</accession>
<keyword evidence="4 8" id="KW-1003">Cell membrane</keyword>
<feature type="transmembrane region" description="Helical" evidence="8">
    <location>
        <begin position="75"/>
        <end position="98"/>
    </location>
</feature>
<comment type="similarity">
    <text evidence="2 8">Belongs to the 4-toluene sulfonate uptake permease (TSUP) (TC 2.A.102) family.</text>
</comment>
<dbReference type="Proteomes" id="UP001597097">
    <property type="component" value="Unassembled WGS sequence"/>
</dbReference>
<feature type="transmembrane region" description="Helical" evidence="8">
    <location>
        <begin position="32"/>
        <end position="54"/>
    </location>
</feature>
<evidence type="ECO:0000313" key="10">
    <source>
        <dbReference type="Proteomes" id="UP001597097"/>
    </source>
</evidence>
<evidence type="ECO:0000256" key="5">
    <source>
        <dbReference type="ARBA" id="ARBA00022692"/>
    </source>
</evidence>
<dbReference type="EMBL" id="JBHUCM010000067">
    <property type="protein sequence ID" value="MFD1546450.1"/>
    <property type="molecule type" value="Genomic_DNA"/>
</dbReference>
<evidence type="ECO:0000313" key="9">
    <source>
        <dbReference type="EMBL" id="MFD1546450.1"/>
    </source>
</evidence>
<keyword evidence="6 8" id="KW-1133">Transmembrane helix</keyword>
<proteinExistence type="inferred from homology"/>
<evidence type="ECO:0000256" key="7">
    <source>
        <dbReference type="ARBA" id="ARBA00023136"/>
    </source>
</evidence>
<dbReference type="PANTHER" id="PTHR30269">
    <property type="entry name" value="TRANSMEMBRANE PROTEIN YFCA"/>
    <property type="match status" value="1"/>
</dbReference>
<dbReference type="InterPro" id="IPR002781">
    <property type="entry name" value="TM_pro_TauE-like"/>
</dbReference>
<comment type="subcellular location">
    <subcellularLocation>
        <location evidence="1 8">Cell membrane</location>
        <topology evidence="1 8">Multi-pass membrane protein</topology>
    </subcellularLocation>
</comment>
<feature type="transmembrane region" description="Helical" evidence="8">
    <location>
        <begin position="229"/>
        <end position="248"/>
    </location>
</feature>
<evidence type="ECO:0000256" key="2">
    <source>
        <dbReference type="ARBA" id="ARBA00009142"/>
    </source>
</evidence>
<dbReference type="PANTHER" id="PTHR30269:SF0">
    <property type="entry name" value="MEMBRANE TRANSPORTER PROTEIN YFCA-RELATED"/>
    <property type="match status" value="1"/>
</dbReference>
<protein>
    <recommendedName>
        <fullName evidence="8">Probable membrane transporter protein</fullName>
    </recommendedName>
</protein>
<organism evidence="9 10">
    <name type="scientific">Nonomuraea guangzhouensis</name>
    <dbReference type="NCBI Taxonomy" id="1291555"/>
    <lineage>
        <taxon>Bacteria</taxon>
        <taxon>Bacillati</taxon>
        <taxon>Actinomycetota</taxon>
        <taxon>Actinomycetes</taxon>
        <taxon>Streptosporangiales</taxon>
        <taxon>Streptosporangiaceae</taxon>
        <taxon>Nonomuraea</taxon>
    </lineage>
</organism>
<keyword evidence="7 8" id="KW-0472">Membrane</keyword>
<feature type="transmembrane region" description="Helical" evidence="8">
    <location>
        <begin position="142"/>
        <end position="168"/>
    </location>
</feature>
<gene>
    <name evidence="9" type="ORF">ACFSJ0_56105</name>
</gene>
<feature type="transmembrane region" description="Helical" evidence="8">
    <location>
        <begin position="104"/>
        <end position="122"/>
    </location>
</feature>
<evidence type="ECO:0000256" key="4">
    <source>
        <dbReference type="ARBA" id="ARBA00022475"/>
    </source>
</evidence>
<feature type="transmembrane region" description="Helical" evidence="8">
    <location>
        <begin position="204"/>
        <end position="223"/>
    </location>
</feature>
<keyword evidence="10" id="KW-1185">Reference proteome</keyword>
<keyword evidence="3" id="KW-0813">Transport</keyword>
<keyword evidence="5 8" id="KW-0812">Transmembrane</keyword>
<evidence type="ECO:0000256" key="6">
    <source>
        <dbReference type="ARBA" id="ARBA00022989"/>
    </source>
</evidence>
<comment type="caution">
    <text evidence="9">The sequence shown here is derived from an EMBL/GenBank/DDBJ whole genome shotgun (WGS) entry which is preliminary data.</text>
</comment>
<dbReference type="RefSeq" id="WP_219527657.1">
    <property type="nucleotide sequence ID" value="NZ_JAHKRM010000002.1"/>
</dbReference>
<evidence type="ECO:0000256" key="1">
    <source>
        <dbReference type="ARBA" id="ARBA00004651"/>
    </source>
</evidence>
<sequence length="249" mass="25711">MIELSEIAFLAGAGLLAGAVNALAGGGTLVSFPALLALGYPSITASVTNAVALWPGYLGGVLGYRAELRGQRRRATVLSATAVLGAIAGSSLLLLTPGRLFDSLVPWLVAFASLALLAQPWLRKRFEGDGRQGTSRLIYVGVFLGGCYGAYFNGGMGVLLLAVLALFLHDNLHRVNAVRATLSLVISTVSVVAFSLFGPVRWEAVAVVAPASLAGGFLGTRVARLMPPAVLRGVVVVFGLGVATLLALR</sequence>
<evidence type="ECO:0000256" key="8">
    <source>
        <dbReference type="RuleBase" id="RU363041"/>
    </source>
</evidence>
<name>A0ABW4GUR6_9ACTN</name>
<dbReference type="InterPro" id="IPR052017">
    <property type="entry name" value="TSUP"/>
</dbReference>